<dbReference type="GO" id="GO:0032153">
    <property type="term" value="C:cell division site"/>
    <property type="evidence" value="ECO:0007669"/>
    <property type="project" value="TreeGrafter"/>
</dbReference>
<dbReference type="SUPFAM" id="SSF50978">
    <property type="entry name" value="WD40 repeat-like"/>
    <property type="match status" value="1"/>
</dbReference>
<dbReference type="EMBL" id="KN823135">
    <property type="protein sequence ID" value="KIO21555.1"/>
    <property type="molecule type" value="Genomic_DNA"/>
</dbReference>
<evidence type="ECO:0000313" key="5">
    <source>
        <dbReference type="EMBL" id="KIO21555.1"/>
    </source>
</evidence>
<dbReference type="HOGENOM" id="CLU_826888_0_0_1"/>
<dbReference type="SMART" id="SM00320">
    <property type="entry name" value="WD40"/>
    <property type="match status" value="3"/>
</dbReference>
<dbReference type="InterPro" id="IPR001680">
    <property type="entry name" value="WD40_rpt"/>
</dbReference>
<proteinExistence type="predicted"/>
<name>A0A0C3Q0L9_9AGAM</name>
<organism evidence="5 6">
    <name type="scientific">Tulasnella calospora MUT 4182</name>
    <dbReference type="NCBI Taxonomy" id="1051891"/>
    <lineage>
        <taxon>Eukaryota</taxon>
        <taxon>Fungi</taxon>
        <taxon>Dikarya</taxon>
        <taxon>Basidiomycota</taxon>
        <taxon>Agaricomycotina</taxon>
        <taxon>Agaricomycetes</taxon>
        <taxon>Cantharellales</taxon>
        <taxon>Tulasnellaceae</taxon>
        <taxon>Tulasnella</taxon>
    </lineage>
</organism>
<dbReference type="AlphaFoldDB" id="A0A0C3Q0L9"/>
<feature type="region of interest" description="Disordered" evidence="4">
    <location>
        <begin position="1"/>
        <end position="26"/>
    </location>
</feature>
<dbReference type="GO" id="GO:0005634">
    <property type="term" value="C:nucleus"/>
    <property type="evidence" value="ECO:0007669"/>
    <property type="project" value="TreeGrafter"/>
</dbReference>
<accession>A0A0C3Q0L9</accession>
<dbReference type="PANTHER" id="PTHR14107:SF16">
    <property type="entry name" value="AT02583P"/>
    <property type="match status" value="1"/>
</dbReference>
<dbReference type="Pfam" id="PF00400">
    <property type="entry name" value="WD40"/>
    <property type="match status" value="1"/>
</dbReference>
<reference evidence="6" key="2">
    <citation type="submission" date="2015-01" db="EMBL/GenBank/DDBJ databases">
        <title>Evolutionary Origins and Diversification of the Mycorrhizal Mutualists.</title>
        <authorList>
            <consortium name="DOE Joint Genome Institute"/>
            <consortium name="Mycorrhizal Genomics Consortium"/>
            <person name="Kohler A."/>
            <person name="Kuo A."/>
            <person name="Nagy L.G."/>
            <person name="Floudas D."/>
            <person name="Copeland A."/>
            <person name="Barry K.W."/>
            <person name="Cichocki N."/>
            <person name="Veneault-Fourrey C."/>
            <person name="LaButti K."/>
            <person name="Lindquist E.A."/>
            <person name="Lipzen A."/>
            <person name="Lundell T."/>
            <person name="Morin E."/>
            <person name="Murat C."/>
            <person name="Riley R."/>
            <person name="Ohm R."/>
            <person name="Sun H."/>
            <person name="Tunlid A."/>
            <person name="Henrissat B."/>
            <person name="Grigoriev I.V."/>
            <person name="Hibbett D.S."/>
            <person name="Martin F."/>
        </authorList>
    </citation>
    <scope>NUCLEOTIDE SEQUENCE [LARGE SCALE GENOMIC DNA]</scope>
    <source>
        <strain evidence="6">MUT 4182</strain>
    </source>
</reference>
<dbReference type="GO" id="GO:0051286">
    <property type="term" value="C:cell tip"/>
    <property type="evidence" value="ECO:0007669"/>
    <property type="project" value="TreeGrafter"/>
</dbReference>
<evidence type="ECO:0000256" key="4">
    <source>
        <dbReference type="SAM" id="MobiDB-lite"/>
    </source>
</evidence>
<evidence type="ECO:0000313" key="6">
    <source>
        <dbReference type="Proteomes" id="UP000054248"/>
    </source>
</evidence>
<dbReference type="PROSITE" id="PS50082">
    <property type="entry name" value="WD_REPEATS_2"/>
    <property type="match status" value="1"/>
</dbReference>
<dbReference type="InterPro" id="IPR051362">
    <property type="entry name" value="WD_repeat_creC_regulators"/>
</dbReference>
<keyword evidence="2" id="KW-0677">Repeat</keyword>
<sequence length="336" mass="35546">MDDTNTFVSPEGVYTHAEEHRPPLPTPIYTSVSNAPTAASVATKLTAIVVNFPALKPSSSQPFSALLGGGKGDKKDKDKKAGHHLNLPAVPDQEESVSTYFGVLTCLAWSPDGRFIAVGGQDDLVTIYSPQEQRVIARCQGHFSFVSGVVFDPLRCDGRTYRFASVGEDCKLVLWDFSSGTLHRPRLQSVSGAHAHRNSISSQYSLALRGTTGRASLDIGDPFVSGAGFGFGFGFAGAPRMSASKYHPAPSRNEVAVVQPVLVKSIEGDILSSISITANAIFTASRPGIIKVWTRPAPPVRGSRRVKGAGVGKRKEFAGEVGGPVQAEVGSVQVVG</sequence>
<evidence type="ECO:0000256" key="3">
    <source>
        <dbReference type="PROSITE-ProRule" id="PRU00221"/>
    </source>
</evidence>
<feature type="region of interest" description="Disordered" evidence="4">
    <location>
        <begin position="63"/>
        <end position="85"/>
    </location>
</feature>
<dbReference type="GO" id="GO:0045013">
    <property type="term" value="P:carbon catabolite repression of transcription"/>
    <property type="evidence" value="ECO:0007669"/>
    <property type="project" value="TreeGrafter"/>
</dbReference>
<dbReference type="InterPro" id="IPR036322">
    <property type="entry name" value="WD40_repeat_dom_sf"/>
</dbReference>
<keyword evidence="1 3" id="KW-0853">WD repeat</keyword>
<gene>
    <name evidence="5" type="ORF">M407DRAFT_218134</name>
</gene>
<reference evidence="5 6" key="1">
    <citation type="submission" date="2014-04" db="EMBL/GenBank/DDBJ databases">
        <authorList>
            <consortium name="DOE Joint Genome Institute"/>
            <person name="Kuo A."/>
            <person name="Girlanda M."/>
            <person name="Perotto S."/>
            <person name="Kohler A."/>
            <person name="Nagy L.G."/>
            <person name="Floudas D."/>
            <person name="Copeland A."/>
            <person name="Barry K.W."/>
            <person name="Cichocki N."/>
            <person name="Veneault-Fourrey C."/>
            <person name="LaButti K."/>
            <person name="Lindquist E.A."/>
            <person name="Lipzen A."/>
            <person name="Lundell T."/>
            <person name="Morin E."/>
            <person name="Murat C."/>
            <person name="Sun H."/>
            <person name="Tunlid A."/>
            <person name="Henrissat B."/>
            <person name="Grigoriev I.V."/>
            <person name="Hibbett D.S."/>
            <person name="Martin F."/>
            <person name="Nordberg H.P."/>
            <person name="Cantor M.N."/>
            <person name="Hua S.X."/>
        </authorList>
    </citation>
    <scope>NUCLEOTIDE SEQUENCE [LARGE SCALE GENOMIC DNA]</scope>
    <source>
        <strain evidence="5 6">MUT 4182</strain>
    </source>
</reference>
<dbReference type="PANTHER" id="PTHR14107">
    <property type="entry name" value="WD REPEAT PROTEIN"/>
    <property type="match status" value="1"/>
</dbReference>
<dbReference type="OrthoDB" id="3367at2759"/>
<evidence type="ECO:0000256" key="2">
    <source>
        <dbReference type="ARBA" id="ARBA00022737"/>
    </source>
</evidence>
<protein>
    <submittedName>
        <fullName evidence="5">Uncharacterized protein</fullName>
    </submittedName>
</protein>
<dbReference type="InterPro" id="IPR015943">
    <property type="entry name" value="WD40/YVTN_repeat-like_dom_sf"/>
</dbReference>
<dbReference type="Gene3D" id="2.130.10.10">
    <property type="entry name" value="YVTN repeat-like/Quinoprotein amine dehydrogenase"/>
    <property type="match status" value="1"/>
</dbReference>
<dbReference type="Proteomes" id="UP000054248">
    <property type="component" value="Unassembled WGS sequence"/>
</dbReference>
<dbReference type="STRING" id="1051891.A0A0C3Q0L9"/>
<evidence type="ECO:0000256" key="1">
    <source>
        <dbReference type="ARBA" id="ARBA00022574"/>
    </source>
</evidence>
<feature type="repeat" description="WD" evidence="3">
    <location>
        <begin position="97"/>
        <end position="138"/>
    </location>
</feature>
<keyword evidence="6" id="KW-1185">Reference proteome</keyword>